<accession>A0A1D8NCU8</accession>
<dbReference type="Gene3D" id="3.90.180.10">
    <property type="entry name" value="Medium-chain alcohol dehydrogenases, catalytic domain"/>
    <property type="match status" value="1"/>
</dbReference>
<evidence type="ECO:0000256" key="1">
    <source>
        <dbReference type="ARBA" id="ARBA00004502"/>
    </source>
</evidence>
<dbReference type="GO" id="GO:0016491">
    <property type="term" value="F:oxidoreductase activity"/>
    <property type="evidence" value="ECO:0007669"/>
    <property type="project" value="InterPro"/>
</dbReference>
<dbReference type="GeneID" id="2910516"/>
<evidence type="ECO:0000259" key="4">
    <source>
        <dbReference type="SMART" id="SM00829"/>
    </source>
</evidence>
<dbReference type="PANTHER" id="PTHR11695">
    <property type="entry name" value="ALCOHOL DEHYDROGENASE RELATED"/>
    <property type="match status" value="1"/>
</dbReference>
<proteinExistence type="inferred from homology"/>
<dbReference type="Gene3D" id="3.40.50.720">
    <property type="entry name" value="NAD(P)-binding Rossmann-like Domain"/>
    <property type="match status" value="1"/>
</dbReference>
<dbReference type="VEuPathDB" id="FungiDB:YALI1_D02444g"/>
<protein>
    <recommendedName>
        <fullName evidence="4">Enoyl reductase (ER) domain-containing protein</fullName>
    </recommendedName>
</protein>
<dbReference type="PANTHER" id="PTHR11695:SF294">
    <property type="entry name" value="RETICULON-4-INTERACTING PROTEIN 1, MITOCHONDRIAL"/>
    <property type="match status" value="1"/>
</dbReference>
<dbReference type="InterPro" id="IPR036291">
    <property type="entry name" value="NAD(P)-bd_dom_sf"/>
</dbReference>
<dbReference type="InterPro" id="IPR020843">
    <property type="entry name" value="ER"/>
</dbReference>
<dbReference type="GO" id="GO:0005811">
    <property type="term" value="C:lipid droplet"/>
    <property type="evidence" value="ECO:0007669"/>
    <property type="project" value="UniProtKB-SubCell"/>
</dbReference>
<dbReference type="InterPro" id="IPR011032">
    <property type="entry name" value="GroES-like_sf"/>
</dbReference>
<gene>
    <name evidence="5" type="ORF">YALI1_D02444g</name>
</gene>
<dbReference type="Pfam" id="PF13602">
    <property type="entry name" value="ADH_zinc_N_2"/>
    <property type="match status" value="1"/>
</dbReference>
<dbReference type="SUPFAM" id="SSF51735">
    <property type="entry name" value="NAD(P)-binding Rossmann-fold domains"/>
    <property type="match status" value="1"/>
</dbReference>
<dbReference type="Pfam" id="PF08240">
    <property type="entry name" value="ADH_N"/>
    <property type="match status" value="1"/>
</dbReference>
<dbReference type="CDD" id="cd05289">
    <property type="entry name" value="MDR_like_2"/>
    <property type="match status" value="1"/>
</dbReference>
<dbReference type="Proteomes" id="UP000182444">
    <property type="component" value="Chromosome 1D"/>
</dbReference>
<dbReference type="InterPro" id="IPR050700">
    <property type="entry name" value="YIM1/Zinc_Alcohol_DH_Fams"/>
</dbReference>
<dbReference type="RefSeq" id="XP_502315.3">
    <property type="nucleotide sequence ID" value="XM_502315.3"/>
</dbReference>
<dbReference type="EMBL" id="CP017556">
    <property type="protein sequence ID" value="AOW03460.1"/>
    <property type="molecule type" value="Genomic_DNA"/>
</dbReference>
<organism evidence="5 6">
    <name type="scientific">Yarrowia lipolytica</name>
    <name type="common">Candida lipolytica</name>
    <dbReference type="NCBI Taxonomy" id="4952"/>
    <lineage>
        <taxon>Eukaryota</taxon>
        <taxon>Fungi</taxon>
        <taxon>Dikarya</taxon>
        <taxon>Ascomycota</taxon>
        <taxon>Saccharomycotina</taxon>
        <taxon>Dipodascomycetes</taxon>
        <taxon>Dipodascales</taxon>
        <taxon>Dipodascales incertae sedis</taxon>
        <taxon>Yarrowia</taxon>
    </lineage>
</organism>
<comment type="similarity">
    <text evidence="3">Belongs to the YIM1 family.</text>
</comment>
<reference evidence="5 6" key="1">
    <citation type="journal article" date="2016" name="PLoS ONE">
        <title>Sequence Assembly of Yarrowia lipolytica Strain W29/CLIB89 Shows Transposable Element Diversity.</title>
        <authorList>
            <person name="Magnan C."/>
            <person name="Yu J."/>
            <person name="Chang I."/>
            <person name="Jahn E."/>
            <person name="Kanomata Y."/>
            <person name="Wu J."/>
            <person name="Zeller M."/>
            <person name="Oakes M."/>
            <person name="Baldi P."/>
            <person name="Sandmeyer S."/>
        </authorList>
    </citation>
    <scope>NUCLEOTIDE SEQUENCE [LARGE SCALE GENOMIC DNA]</scope>
    <source>
        <strain evidence="6">CLIB89(W29)</strain>
    </source>
</reference>
<name>A0A1D8NCU8_YARLL</name>
<dbReference type="GO" id="GO:0005739">
    <property type="term" value="C:mitochondrion"/>
    <property type="evidence" value="ECO:0007669"/>
    <property type="project" value="TreeGrafter"/>
</dbReference>
<feature type="domain" description="Enoyl reductase (ER)" evidence="4">
    <location>
        <begin position="13"/>
        <end position="337"/>
    </location>
</feature>
<dbReference type="VEuPathDB" id="FungiDB:YALI0_D02167g"/>
<sequence length="349" mass="37611">MTTMRAAFTTAYGGPDKIEYSDSLPKVKLGGDDHVLIRVADASINPIDGLRNRGMLRILMCDDHPHVFGYDVGGFVEEVGSKCTNLKVGDRVYGRIGESQSGTLAGYVSAQESVIAVAPTNLPLSETAGVPLVGLTAYQALRAGDVQPGQRVFISKGAGGVGTIAIQLAKHVFGAYVITTGSDHKAELLKELGADEVINYRKEKFQDVIKEPVDFAFDVSDEPAAHAKITKKNGFVAALRGAPSPATAKKILAHPPGFLMNNVLRAANFATSRTAWWYGVRYEAIYCVPSAKDLDTLRGYLEKGTIKPIVDCTYDLKDAKLAMEKLESGRATGKIILSVDDTLDKEFKQ</sequence>
<evidence type="ECO:0000313" key="6">
    <source>
        <dbReference type="Proteomes" id="UP000182444"/>
    </source>
</evidence>
<dbReference type="SMART" id="SM00829">
    <property type="entry name" value="PKS_ER"/>
    <property type="match status" value="1"/>
</dbReference>
<dbReference type="SUPFAM" id="SSF50129">
    <property type="entry name" value="GroES-like"/>
    <property type="match status" value="1"/>
</dbReference>
<dbReference type="InterPro" id="IPR013154">
    <property type="entry name" value="ADH-like_N"/>
</dbReference>
<dbReference type="KEGG" id="yli:2910516"/>
<evidence type="ECO:0000313" key="5">
    <source>
        <dbReference type="EMBL" id="AOW03460.1"/>
    </source>
</evidence>
<keyword evidence="2" id="KW-0551">Lipid droplet</keyword>
<comment type="subcellular location">
    <subcellularLocation>
        <location evidence="1">Lipid droplet</location>
    </subcellularLocation>
</comment>
<evidence type="ECO:0000256" key="3">
    <source>
        <dbReference type="ARBA" id="ARBA00038249"/>
    </source>
</evidence>
<dbReference type="AlphaFoldDB" id="A0A1D8NCU8"/>
<dbReference type="eggNOG" id="KOG1198">
    <property type="taxonomic scope" value="Eukaryota"/>
</dbReference>
<evidence type="ECO:0000256" key="2">
    <source>
        <dbReference type="ARBA" id="ARBA00022677"/>
    </source>
</evidence>